<name>A0A1M5KVQ4_9BACT</name>
<accession>A0A1M5KVQ4</accession>
<evidence type="ECO:0000313" key="1">
    <source>
        <dbReference type="EMBL" id="SHG56847.1"/>
    </source>
</evidence>
<protein>
    <submittedName>
        <fullName evidence="1">Uncharacterized protein</fullName>
    </submittedName>
</protein>
<dbReference type="STRING" id="1194090.SAMN05443144_1354"/>
<dbReference type="Proteomes" id="UP000184041">
    <property type="component" value="Unassembled WGS sequence"/>
</dbReference>
<dbReference type="EMBL" id="FQUS01000035">
    <property type="protein sequence ID" value="SHG56847.1"/>
    <property type="molecule type" value="Genomic_DNA"/>
</dbReference>
<dbReference type="AlphaFoldDB" id="A0A1M5KVQ4"/>
<proteinExistence type="predicted"/>
<gene>
    <name evidence="1" type="ORF">SAMN05443144_1354</name>
</gene>
<reference evidence="1 2" key="1">
    <citation type="submission" date="2016-11" db="EMBL/GenBank/DDBJ databases">
        <authorList>
            <person name="Jaros S."/>
            <person name="Januszkiewicz K."/>
            <person name="Wedrychowicz H."/>
        </authorList>
    </citation>
    <scope>NUCLEOTIDE SEQUENCE [LARGE SCALE GENOMIC DNA]</scope>
    <source>
        <strain evidence="1 2">DSM 21986</strain>
    </source>
</reference>
<evidence type="ECO:0000313" key="2">
    <source>
        <dbReference type="Proteomes" id="UP000184041"/>
    </source>
</evidence>
<organism evidence="1 2">
    <name type="scientific">Fodinibius roseus</name>
    <dbReference type="NCBI Taxonomy" id="1194090"/>
    <lineage>
        <taxon>Bacteria</taxon>
        <taxon>Pseudomonadati</taxon>
        <taxon>Balneolota</taxon>
        <taxon>Balneolia</taxon>
        <taxon>Balneolales</taxon>
        <taxon>Balneolaceae</taxon>
        <taxon>Fodinibius</taxon>
    </lineage>
</organism>
<sequence length="67" mass="7262">MILLYQSYGHALARPAISIGAGPSECACNWTPSPEYLISGGTLRTKFGRHSDFTDCPAVWESRFVAG</sequence>
<keyword evidence="2" id="KW-1185">Reference proteome</keyword>